<reference evidence="1 2" key="1">
    <citation type="submission" date="2023-08" db="EMBL/GenBank/DDBJ databases">
        <title>Draft genome sequence of Algoriphagus taiwanensis.</title>
        <authorList>
            <person name="Takatani N."/>
            <person name="Hosokawa M."/>
            <person name="Sawabe T."/>
        </authorList>
    </citation>
    <scope>NUCLEOTIDE SEQUENCE [LARGE SCALE GENOMIC DNA]</scope>
    <source>
        <strain evidence="1 2">JCM 19755</strain>
    </source>
</reference>
<protein>
    <recommendedName>
        <fullName evidence="3">Transposase</fullName>
    </recommendedName>
</protein>
<keyword evidence="2" id="KW-1185">Reference proteome</keyword>
<gene>
    <name evidence="1" type="ORF">Ataiwa_37790</name>
</gene>
<evidence type="ECO:0000313" key="1">
    <source>
        <dbReference type="EMBL" id="GMQ35506.1"/>
    </source>
</evidence>
<dbReference type="Proteomes" id="UP001307705">
    <property type="component" value="Unassembled WGS sequence"/>
</dbReference>
<proteinExistence type="predicted"/>
<comment type="caution">
    <text evidence="1">The sequence shown here is derived from an EMBL/GenBank/DDBJ whole genome shotgun (WGS) entry which is preliminary data.</text>
</comment>
<evidence type="ECO:0000313" key="2">
    <source>
        <dbReference type="Proteomes" id="UP001307705"/>
    </source>
</evidence>
<accession>A0ABQ6Q6L9</accession>
<dbReference type="EMBL" id="BTPE01000020">
    <property type="protein sequence ID" value="GMQ35506.1"/>
    <property type="molecule type" value="Genomic_DNA"/>
</dbReference>
<organism evidence="1 2">
    <name type="scientific">Algoriphagus taiwanensis</name>
    <dbReference type="NCBI Taxonomy" id="1445656"/>
    <lineage>
        <taxon>Bacteria</taxon>
        <taxon>Pseudomonadati</taxon>
        <taxon>Bacteroidota</taxon>
        <taxon>Cytophagia</taxon>
        <taxon>Cytophagales</taxon>
        <taxon>Cyclobacteriaceae</taxon>
        <taxon>Algoriphagus</taxon>
    </lineage>
</organism>
<evidence type="ECO:0008006" key="3">
    <source>
        <dbReference type="Google" id="ProtNLM"/>
    </source>
</evidence>
<name>A0ABQ6Q6L9_9BACT</name>
<dbReference type="RefSeq" id="WP_338230332.1">
    <property type="nucleotide sequence ID" value="NZ_BTPE01000020.1"/>
</dbReference>
<sequence length="135" mass="15416">MEKSSGLQILWIRIRDYKSRIARGVRDYKSQTASGIIGTRTVRVRDCSRISGPEQRGSRLQIPNSGVRDYKSRIARDYKSRTASVLEFMAQVRRLAPVGRSGDLSVFQAVLRQSKRIEKVYISNDLPYLGHLPFT</sequence>